<dbReference type="InterPro" id="IPR035994">
    <property type="entry name" value="Nucleoside_phosphorylase_sf"/>
</dbReference>
<evidence type="ECO:0000313" key="2">
    <source>
        <dbReference type="EMBL" id="MTD92460.1"/>
    </source>
</evidence>
<sequence>MENLSGRTLFVAAVDAEAAHVPQGAPLLITGIGTVPAAIELTAVLASAQQLPERVINIGTAGALRDDLAGVFEISHVRKHDFHLEVLSDVSRYLLPEVIELETSGKLPTETLATGDSFISDTPTRTRLAQDSALCDMEGYAIAAVCRKFGVPCTLLKQVSDTANEESYGSWASVLDRAAEELAVAFGTVTAD</sequence>
<gene>
    <name evidence="2" type="ORF">FME68_11555</name>
</gene>
<proteinExistence type="predicted"/>
<dbReference type="NCBIfam" id="NF004168">
    <property type="entry name" value="PRK05634.1"/>
    <property type="match status" value="1"/>
</dbReference>
<dbReference type="AlphaFoldDB" id="A0A2N6TS14"/>
<evidence type="ECO:0000259" key="1">
    <source>
        <dbReference type="Pfam" id="PF01048"/>
    </source>
</evidence>
<name>A0A2N6TS14_9CORY</name>
<dbReference type="GO" id="GO:0008782">
    <property type="term" value="F:adenosylhomocysteine nucleosidase activity"/>
    <property type="evidence" value="ECO:0007669"/>
    <property type="project" value="TreeGrafter"/>
</dbReference>
<dbReference type="InterPro" id="IPR000845">
    <property type="entry name" value="Nucleoside_phosphorylase_d"/>
</dbReference>
<feature type="domain" description="Nucleoside phosphorylase" evidence="1">
    <location>
        <begin position="111"/>
        <end position="183"/>
    </location>
</feature>
<dbReference type="Pfam" id="PF01048">
    <property type="entry name" value="PNP_UDP_1"/>
    <property type="match status" value="1"/>
</dbReference>
<dbReference type="RefSeq" id="WP_070511004.1">
    <property type="nucleotide sequence ID" value="NZ_PNHI01000001.1"/>
</dbReference>
<dbReference type="EMBL" id="VIOG01000015">
    <property type="protein sequence ID" value="MTD92460.1"/>
    <property type="molecule type" value="Genomic_DNA"/>
</dbReference>
<reference evidence="2 3" key="1">
    <citation type="submission" date="2019-07" db="EMBL/GenBank/DDBJ databases">
        <title>Draft genome of C. aurimucosum strain 332.</title>
        <authorList>
            <person name="Pacheco L.G.C."/>
            <person name="Aguiar E.R.G.R."/>
            <person name="Barberis C.M."/>
            <person name="Almuzara M.N."/>
            <person name="Traglia G.M."/>
            <person name="Santos C.S."/>
            <person name="Vay C.A."/>
            <person name="Rocha D.J.P.G."/>
        </authorList>
    </citation>
    <scope>NUCLEOTIDE SEQUENCE [LARGE SCALE GENOMIC DNA]</scope>
    <source>
        <strain evidence="2 3">332</strain>
    </source>
</reference>
<evidence type="ECO:0000313" key="3">
    <source>
        <dbReference type="Proteomes" id="UP000432568"/>
    </source>
</evidence>
<dbReference type="GO" id="GO:0005829">
    <property type="term" value="C:cytosol"/>
    <property type="evidence" value="ECO:0007669"/>
    <property type="project" value="TreeGrafter"/>
</dbReference>
<dbReference type="GO" id="GO:0009116">
    <property type="term" value="P:nucleoside metabolic process"/>
    <property type="evidence" value="ECO:0007669"/>
    <property type="project" value="InterPro"/>
</dbReference>
<dbReference type="Gene3D" id="3.40.50.1580">
    <property type="entry name" value="Nucleoside phosphorylase domain"/>
    <property type="match status" value="1"/>
</dbReference>
<organism evidence="2 3">
    <name type="scientific">Corynebacterium aurimucosum</name>
    <dbReference type="NCBI Taxonomy" id="169292"/>
    <lineage>
        <taxon>Bacteria</taxon>
        <taxon>Bacillati</taxon>
        <taxon>Actinomycetota</taxon>
        <taxon>Actinomycetes</taxon>
        <taxon>Mycobacteriales</taxon>
        <taxon>Corynebacteriaceae</taxon>
        <taxon>Corynebacterium</taxon>
    </lineage>
</organism>
<accession>A0A2N6TS14</accession>
<dbReference type="PANTHER" id="PTHR46832:SF1">
    <property type="entry name" value="5'-METHYLTHIOADENOSINE_S-ADENOSYLHOMOCYSTEINE NUCLEOSIDASE"/>
    <property type="match status" value="1"/>
</dbReference>
<dbReference type="GO" id="GO:0008930">
    <property type="term" value="F:methylthioadenosine nucleosidase activity"/>
    <property type="evidence" value="ECO:0007669"/>
    <property type="project" value="TreeGrafter"/>
</dbReference>
<protein>
    <submittedName>
        <fullName evidence="2">Nucleosidase</fullName>
    </submittedName>
</protein>
<dbReference type="Proteomes" id="UP000432568">
    <property type="component" value="Unassembled WGS sequence"/>
</dbReference>
<dbReference type="SUPFAM" id="SSF53167">
    <property type="entry name" value="Purine and uridine phosphorylases"/>
    <property type="match status" value="1"/>
</dbReference>
<dbReference type="PANTHER" id="PTHR46832">
    <property type="entry name" value="5'-METHYLTHIOADENOSINE/S-ADENOSYLHOMOCYSTEINE NUCLEOSIDASE"/>
    <property type="match status" value="1"/>
</dbReference>
<comment type="caution">
    <text evidence="2">The sequence shown here is derived from an EMBL/GenBank/DDBJ whole genome shotgun (WGS) entry which is preliminary data.</text>
</comment>
<dbReference type="GO" id="GO:0019284">
    <property type="term" value="P:L-methionine salvage from S-adenosylmethionine"/>
    <property type="evidence" value="ECO:0007669"/>
    <property type="project" value="TreeGrafter"/>
</dbReference>